<keyword evidence="1" id="KW-0378">Hydrolase</keyword>
<sequence length="435" mass="48148">MHLALAAAQAEAVDLKVKLQEAEKKIPDLEKLCKKHEKSSLSNSNMLSKLTEANTQKSSAIASLKAQVAEQGSLLERYNEHRSELRADVAAKCVSAQPLGSLAYSAILKKVSTASTAAQARQIITSAYWAQDDVTTMLAASATAAVLNDAVALAISGYVPTSAVFDMVAAFQILGMFLESLHQSWADRSPPALCEHIRSLARALFAPQATALGWSHRPGDSPLVARLRAISIPRAAWAGDVQVIAQALAHFEQFYTAPSEPKPFHHDFTASVFEIAVRCGPETNHSRVRDMYEHSARWRLSEDHRMAALGAMACTRDPNTMWQTLDYVLSEHVLPQDLNIVMGFMVPADHRSKHVLWHWFKLNYQHLVARLGEASALLGHVVSTVVGDFSTEEMADDDEQWFANKHTAASDRMLLQSLEFIRVRTAWFERDHDDV</sequence>
<evidence type="ECO:0000313" key="1">
    <source>
        <dbReference type="EMBL" id="KAJ2811176.1"/>
    </source>
</evidence>
<protein>
    <submittedName>
        <fullName evidence="1">Aminopeptidase 2 mitochondrial</fullName>
    </submittedName>
</protein>
<comment type="caution">
    <text evidence="1">The sequence shown here is derived from an EMBL/GenBank/DDBJ whole genome shotgun (WGS) entry which is preliminary data.</text>
</comment>
<proteinExistence type="predicted"/>
<name>A0ACC1LL45_9FUNG</name>
<reference evidence="1" key="1">
    <citation type="submission" date="2022-07" db="EMBL/GenBank/DDBJ databases">
        <title>Phylogenomic reconstructions and comparative analyses of Kickxellomycotina fungi.</title>
        <authorList>
            <person name="Reynolds N.K."/>
            <person name="Stajich J.E."/>
            <person name="Barry K."/>
            <person name="Grigoriev I.V."/>
            <person name="Crous P."/>
            <person name="Smith M.E."/>
        </authorList>
    </citation>
    <scope>NUCLEOTIDE SEQUENCE</scope>
    <source>
        <strain evidence="1">CBS 102833</strain>
    </source>
</reference>
<keyword evidence="2" id="KW-1185">Reference proteome</keyword>
<organism evidence="1 2">
    <name type="scientific">Coemansia furcata</name>
    <dbReference type="NCBI Taxonomy" id="417177"/>
    <lineage>
        <taxon>Eukaryota</taxon>
        <taxon>Fungi</taxon>
        <taxon>Fungi incertae sedis</taxon>
        <taxon>Zoopagomycota</taxon>
        <taxon>Kickxellomycotina</taxon>
        <taxon>Kickxellomycetes</taxon>
        <taxon>Kickxellales</taxon>
        <taxon>Kickxellaceae</taxon>
        <taxon>Coemansia</taxon>
    </lineage>
</organism>
<evidence type="ECO:0000313" key="2">
    <source>
        <dbReference type="Proteomes" id="UP001140096"/>
    </source>
</evidence>
<keyword evidence="1" id="KW-0031">Aminopeptidase</keyword>
<dbReference type="Proteomes" id="UP001140096">
    <property type="component" value="Unassembled WGS sequence"/>
</dbReference>
<dbReference type="EMBL" id="JANBUP010000513">
    <property type="protein sequence ID" value="KAJ2811176.1"/>
    <property type="molecule type" value="Genomic_DNA"/>
</dbReference>
<accession>A0ACC1LL45</accession>
<gene>
    <name evidence="1" type="primary">APE2</name>
    <name evidence="1" type="ORF">H4S07_002228</name>
</gene>
<keyword evidence="1" id="KW-0645">Protease</keyword>